<dbReference type="Gene3D" id="3.40.630.30">
    <property type="match status" value="1"/>
</dbReference>
<name>A0A7X1ZGS0_9PROT</name>
<evidence type="ECO:0000313" key="2">
    <source>
        <dbReference type="EMBL" id="MQX38082.1"/>
    </source>
</evidence>
<dbReference type="OrthoDB" id="9815099at2"/>
<evidence type="ECO:0000313" key="3">
    <source>
        <dbReference type="Proteomes" id="UP000434582"/>
    </source>
</evidence>
<evidence type="ECO:0000259" key="1">
    <source>
        <dbReference type="PROSITE" id="PS51186"/>
    </source>
</evidence>
<dbReference type="Pfam" id="PF00583">
    <property type="entry name" value="Acetyltransf_1"/>
    <property type="match status" value="1"/>
</dbReference>
<gene>
    <name evidence="2" type="ORF">GHC57_16310</name>
</gene>
<dbReference type="InterPro" id="IPR016181">
    <property type="entry name" value="Acyl_CoA_acyltransferase"/>
</dbReference>
<keyword evidence="2" id="KW-0808">Transferase</keyword>
<protein>
    <submittedName>
        <fullName evidence="2">GNAT family N-acetyltransferase</fullName>
    </submittedName>
</protein>
<dbReference type="GO" id="GO:0016747">
    <property type="term" value="F:acyltransferase activity, transferring groups other than amino-acyl groups"/>
    <property type="evidence" value="ECO:0007669"/>
    <property type="project" value="InterPro"/>
</dbReference>
<feature type="domain" description="N-acetyltransferase" evidence="1">
    <location>
        <begin position="27"/>
        <end position="175"/>
    </location>
</feature>
<dbReference type="SUPFAM" id="SSF55729">
    <property type="entry name" value="Acyl-CoA N-acyltransferases (Nat)"/>
    <property type="match status" value="1"/>
</dbReference>
<dbReference type="PROSITE" id="PS51186">
    <property type="entry name" value="GNAT"/>
    <property type="match status" value="1"/>
</dbReference>
<dbReference type="CDD" id="cd04301">
    <property type="entry name" value="NAT_SF"/>
    <property type="match status" value="1"/>
</dbReference>
<proteinExistence type="predicted"/>
<dbReference type="EMBL" id="WIVE01000069">
    <property type="protein sequence ID" value="MQX38082.1"/>
    <property type="molecule type" value="Genomic_DNA"/>
</dbReference>
<dbReference type="RefSeq" id="WP_153346184.1">
    <property type="nucleotide sequence ID" value="NZ_WIVE01000069.1"/>
</dbReference>
<organism evidence="2 3">
    <name type="scientific">Roseospira navarrensis</name>
    <dbReference type="NCBI Taxonomy" id="140058"/>
    <lineage>
        <taxon>Bacteria</taxon>
        <taxon>Pseudomonadati</taxon>
        <taxon>Pseudomonadota</taxon>
        <taxon>Alphaproteobacteria</taxon>
        <taxon>Rhodospirillales</taxon>
        <taxon>Rhodospirillaceae</taxon>
        <taxon>Roseospira</taxon>
    </lineage>
</organism>
<dbReference type="Proteomes" id="UP000434582">
    <property type="component" value="Unassembled WGS sequence"/>
</dbReference>
<sequence>MDTLPAPTAFRTPTGLAVDPATAPVPYALRREAPEDAPAIEDLLDRAFGSDRQAKRSYAYRQGVSPVAELGFVADRPDGSVLGTLRFWPVLVGDAAHPALLLGPIAVEPGLKGRGIGKALMRKGLFEARRRGHGLVVLVGDLPYYALFGFQPAAHKGIVMPFERPHRVLCLELIEGAAGAGGTLTAAHALPVAPTRHRTPP</sequence>
<keyword evidence="3" id="KW-1185">Reference proteome</keyword>
<reference evidence="2 3" key="1">
    <citation type="submission" date="2019-10" db="EMBL/GenBank/DDBJ databases">
        <title>Draft whole-genome sequence of the purple nonsulfur photosynthetic bacterium Roseospira navarrensis DSM 15114.</title>
        <authorList>
            <person name="Kyndt J.A."/>
            <person name="Meyer T.E."/>
        </authorList>
    </citation>
    <scope>NUCLEOTIDE SEQUENCE [LARGE SCALE GENOMIC DNA]</scope>
    <source>
        <strain evidence="2 3">DSM 15114</strain>
    </source>
</reference>
<dbReference type="AlphaFoldDB" id="A0A7X1ZGS0"/>
<comment type="caution">
    <text evidence="2">The sequence shown here is derived from an EMBL/GenBank/DDBJ whole genome shotgun (WGS) entry which is preliminary data.</text>
</comment>
<dbReference type="InterPro" id="IPR000182">
    <property type="entry name" value="GNAT_dom"/>
</dbReference>
<accession>A0A7X1ZGS0</accession>